<evidence type="ECO:0000313" key="1">
    <source>
        <dbReference type="EMBL" id="DAF43984.1"/>
    </source>
</evidence>
<protein>
    <submittedName>
        <fullName evidence="1">Uncharacterized protein</fullName>
    </submittedName>
</protein>
<reference evidence="1" key="1">
    <citation type="journal article" date="2021" name="Proc. Natl. Acad. Sci. U.S.A.">
        <title>A Catalog of Tens of Thousands of Viruses from Human Metagenomes Reveals Hidden Associations with Chronic Diseases.</title>
        <authorList>
            <person name="Tisza M.J."/>
            <person name="Buck C.B."/>
        </authorList>
    </citation>
    <scope>NUCLEOTIDE SEQUENCE</scope>
    <source>
        <strain evidence="1">CtNQV2</strain>
    </source>
</reference>
<name>A0A8S5RZ84_9CAUD</name>
<dbReference type="EMBL" id="BK032510">
    <property type="protein sequence ID" value="DAF43984.1"/>
    <property type="molecule type" value="Genomic_DNA"/>
</dbReference>
<proteinExistence type="predicted"/>
<organism evidence="1">
    <name type="scientific">Myoviridae sp. ctNQV2</name>
    <dbReference type="NCBI Taxonomy" id="2827683"/>
    <lineage>
        <taxon>Viruses</taxon>
        <taxon>Duplodnaviria</taxon>
        <taxon>Heunggongvirae</taxon>
        <taxon>Uroviricota</taxon>
        <taxon>Caudoviricetes</taxon>
    </lineage>
</organism>
<accession>A0A8S5RZ84</accession>
<sequence>MKRTIALKVYKSLREGLKTGYNHILYYHTQSEYEEANKDINDVLNSNLELVCCVDGDVATKLVQMGLVEFKKTKVGDCCCVLTDDKHVKEVLKYQTIIIIEECLCWNLKKK</sequence>